<keyword evidence="1" id="KW-0472">Membrane</keyword>
<keyword evidence="2" id="KW-0378">Hydrolase</keyword>
<dbReference type="EMBL" id="FZNO01000007">
    <property type="protein sequence ID" value="SNR44997.1"/>
    <property type="molecule type" value="Genomic_DNA"/>
</dbReference>
<dbReference type="InterPro" id="IPR007404">
    <property type="entry name" value="YdjM-like"/>
</dbReference>
<accession>A0A238WEX9</accession>
<keyword evidence="1" id="KW-0812">Transmembrane</keyword>
<evidence type="ECO:0000313" key="2">
    <source>
        <dbReference type="EMBL" id="SNR44997.1"/>
    </source>
</evidence>
<reference evidence="2 3" key="1">
    <citation type="submission" date="2017-06" db="EMBL/GenBank/DDBJ databases">
        <authorList>
            <person name="Kim H.J."/>
            <person name="Triplett B.A."/>
        </authorList>
    </citation>
    <scope>NUCLEOTIDE SEQUENCE [LARGE SCALE GENOMIC DNA]</scope>
    <source>
        <strain evidence="2 3">DSM 44272</strain>
    </source>
</reference>
<dbReference type="AlphaFoldDB" id="A0A238WEX9"/>
<sequence length="253" mass="26493">MARLARCPPSERHSGRVLGHSHALSGLAAGAATLPWAPVHGTVAQVAWVSAAGGFAMLPDLDQQGSTISRMWGPVTDVPSGLVGTVARGHRWGTHDAVLGTAVFGLLAHAAAGAYWSTLLLLALAIGLALRALHFVIPGRAENTVIGNLLLSWGGAWFLLEHSPSPAWLPWAVGVGVLTHIAGDFLTKEGVPVPLFWLVRRSRLAPIHLRTGAFVEKAVLVPALLVMIAVFVYANTAAGAALDPLVRRLLSLG</sequence>
<keyword evidence="3" id="KW-1185">Reference proteome</keyword>
<evidence type="ECO:0000256" key="1">
    <source>
        <dbReference type="SAM" id="Phobius"/>
    </source>
</evidence>
<name>A0A238WEX9_9ACTN</name>
<organism evidence="2 3">
    <name type="scientific">Blastococcus mobilis</name>
    <dbReference type="NCBI Taxonomy" id="1938746"/>
    <lineage>
        <taxon>Bacteria</taxon>
        <taxon>Bacillati</taxon>
        <taxon>Actinomycetota</taxon>
        <taxon>Actinomycetes</taxon>
        <taxon>Geodermatophilales</taxon>
        <taxon>Geodermatophilaceae</taxon>
        <taxon>Blastococcus</taxon>
    </lineage>
</organism>
<dbReference type="Pfam" id="PF04307">
    <property type="entry name" value="YdjM"/>
    <property type="match status" value="1"/>
</dbReference>
<feature type="transmembrane region" description="Helical" evidence="1">
    <location>
        <begin position="219"/>
        <end position="242"/>
    </location>
</feature>
<dbReference type="Proteomes" id="UP000198403">
    <property type="component" value="Unassembled WGS sequence"/>
</dbReference>
<keyword evidence="1" id="KW-1133">Transmembrane helix</keyword>
<evidence type="ECO:0000313" key="3">
    <source>
        <dbReference type="Proteomes" id="UP000198403"/>
    </source>
</evidence>
<proteinExistence type="predicted"/>
<protein>
    <submittedName>
        <fullName evidence="2">LexA-binding, inner membrane-associated putative hydrolase</fullName>
    </submittedName>
</protein>
<feature type="transmembrane region" description="Helical" evidence="1">
    <location>
        <begin position="114"/>
        <end position="133"/>
    </location>
</feature>
<dbReference type="GO" id="GO:0016787">
    <property type="term" value="F:hydrolase activity"/>
    <property type="evidence" value="ECO:0007669"/>
    <property type="project" value="UniProtKB-KW"/>
</dbReference>
<gene>
    <name evidence="2" type="ORF">SAMN06272737_107181</name>
</gene>